<evidence type="ECO:0000256" key="4">
    <source>
        <dbReference type="ARBA" id="ARBA00023186"/>
    </source>
</evidence>
<dbReference type="RefSeq" id="WP_215919587.1">
    <property type="nucleotide sequence ID" value="NZ_JAHKNI010000007.1"/>
</dbReference>
<evidence type="ECO:0000313" key="5">
    <source>
        <dbReference type="EMBL" id="MBU3064446.1"/>
    </source>
</evidence>
<reference evidence="5 6" key="1">
    <citation type="submission" date="2021-06" db="EMBL/GenBank/DDBJ databases">
        <title>Actinomycetes sequencing.</title>
        <authorList>
            <person name="Shan Q."/>
        </authorList>
    </citation>
    <scope>NUCLEOTIDE SEQUENCE [LARGE SCALE GENOMIC DNA]</scope>
    <source>
        <strain evidence="5 6">NEAU-G5</strain>
    </source>
</reference>
<proteinExistence type="inferred from homology"/>
<comment type="similarity">
    <text evidence="2">Belongs to the EspG family.</text>
</comment>
<protein>
    <submittedName>
        <fullName evidence="5">ESX secretion-associated protein EspG</fullName>
    </submittedName>
</protein>
<accession>A0ABS6B2B5</accession>
<evidence type="ECO:0000313" key="6">
    <source>
        <dbReference type="Proteomes" id="UP000733379"/>
    </source>
</evidence>
<dbReference type="EMBL" id="JAHKNI010000007">
    <property type="protein sequence ID" value="MBU3064446.1"/>
    <property type="molecule type" value="Genomic_DNA"/>
</dbReference>
<sequence>MNEIQWRLDGLAFTIALETLGRDRLPYPLRYLAEGVEALDDYERMRMHAAQHLHGMIGPQLYEALTTLLEPQVRVEVHGYYGPNFAGAVRMHAGVANHKATLALQLPGRTPEYGGDIILIHGIANSLPARIAASLPKCAPGGHPSIRGRRSDLQTAEYSRNPLYLSHTEQLNRIIRRPRSSVGEIAVHPGPATDSRPTDDGRSVHWMDYLPTDGRYLLHHHRGNEFTLTPAQPEELTRTIHSLIAATQHTLTSPR</sequence>
<evidence type="ECO:0000256" key="1">
    <source>
        <dbReference type="ARBA" id="ARBA00004496"/>
    </source>
</evidence>
<comment type="subcellular location">
    <subcellularLocation>
        <location evidence="1">Cytoplasm</location>
    </subcellularLocation>
</comment>
<dbReference type="Proteomes" id="UP000733379">
    <property type="component" value="Unassembled WGS sequence"/>
</dbReference>
<name>A0ABS6B2B5_9NOCA</name>
<evidence type="ECO:0000256" key="3">
    <source>
        <dbReference type="ARBA" id="ARBA00022490"/>
    </source>
</evidence>
<dbReference type="Pfam" id="PF14011">
    <property type="entry name" value="ESX-1_EspG"/>
    <property type="match status" value="1"/>
</dbReference>
<comment type="caution">
    <text evidence="5">The sequence shown here is derived from an EMBL/GenBank/DDBJ whole genome shotgun (WGS) entry which is preliminary data.</text>
</comment>
<keyword evidence="4" id="KW-0143">Chaperone</keyword>
<keyword evidence="6" id="KW-1185">Reference proteome</keyword>
<keyword evidence="3" id="KW-0963">Cytoplasm</keyword>
<gene>
    <name evidence="5" type="ORF">KO481_23295</name>
</gene>
<organism evidence="5 6">
    <name type="scientific">Nocardia albiluteola</name>
    <dbReference type="NCBI Taxonomy" id="2842303"/>
    <lineage>
        <taxon>Bacteria</taxon>
        <taxon>Bacillati</taxon>
        <taxon>Actinomycetota</taxon>
        <taxon>Actinomycetes</taxon>
        <taxon>Mycobacteriales</taxon>
        <taxon>Nocardiaceae</taxon>
        <taxon>Nocardia</taxon>
    </lineage>
</organism>
<dbReference type="InterPro" id="IPR025734">
    <property type="entry name" value="EspG"/>
</dbReference>
<evidence type="ECO:0000256" key="2">
    <source>
        <dbReference type="ARBA" id="ARBA00006411"/>
    </source>
</evidence>